<accession>A0A1R3R7W8</accession>
<feature type="compositionally biased region" description="Polar residues" evidence="1">
    <location>
        <begin position="1"/>
        <end position="14"/>
    </location>
</feature>
<dbReference type="EMBL" id="KV907516">
    <property type="protein sequence ID" value="OOF90584.1"/>
    <property type="molecule type" value="Genomic_DNA"/>
</dbReference>
<evidence type="ECO:0000313" key="3">
    <source>
        <dbReference type="Proteomes" id="UP000188318"/>
    </source>
</evidence>
<reference evidence="3" key="1">
    <citation type="journal article" date="2017" name="Genome Biol.">
        <title>Comparative genomics reveals high biological diversity and specific adaptations in the industrially and medically important fungal genus Aspergillus.</title>
        <authorList>
            <person name="de Vries R.P."/>
            <person name="Riley R."/>
            <person name="Wiebenga A."/>
            <person name="Aguilar-Osorio G."/>
            <person name="Amillis S."/>
            <person name="Uchima C.A."/>
            <person name="Anderluh G."/>
            <person name="Asadollahi M."/>
            <person name="Askin M."/>
            <person name="Barry K."/>
            <person name="Battaglia E."/>
            <person name="Bayram O."/>
            <person name="Benocci T."/>
            <person name="Braus-Stromeyer S.A."/>
            <person name="Caldana C."/>
            <person name="Canovas D."/>
            <person name="Cerqueira G.C."/>
            <person name="Chen F."/>
            <person name="Chen W."/>
            <person name="Choi C."/>
            <person name="Clum A."/>
            <person name="Dos Santos R.A."/>
            <person name="Damasio A.R."/>
            <person name="Diallinas G."/>
            <person name="Emri T."/>
            <person name="Fekete E."/>
            <person name="Flipphi M."/>
            <person name="Freyberg S."/>
            <person name="Gallo A."/>
            <person name="Gournas C."/>
            <person name="Habgood R."/>
            <person name="Hainaut M."/>
            <person name="Harispe M.L."/>
            <person name="Henrissat B."/>
            <person name="Hilden K.S."/>
            <person name="Hope R."/>
            <person name="Hossain A."/>
            <person name="Karabika E."/>
            <person name="Karaffa L."/>
            <person name="Karanyi Z."/>
            <person name="Krasevec N."/>
            <person name="Kuo A."/>
            <person name="Kusch H."/>
            <person name="LaButti K."/>
            <person name="Lagendijk E.L."/>
            <person name="Lapidus A."/>
            <person name="Levasseur A."/>
            <person name="Lindquist E."/>
            <person name="Lipzen A."/>
            <person name="Logrieco A.F."/>
            <person name="MacCabe A."/>
            <person name="Maekelae M.R."/>
            <person name="Malavazi I."/>
            <person name="Melin P."/>
            <person name="Meyer V."/>
            <person name="Mielnichuk N."/>
            <person name="Miskei M."/>
            <person name="Molnar A.P."/>
            <person name="Mule G."/>
            <person name="Ngan C.Y."/>
            <person name="Orejas M."/>
            <person name="Orosz E."/>
            <person name="Ouedraogo J.P."/>
            <person name="Overkamp K.M."/>
            <person name="Park H.-S."/>
            <person name="Perrone G."/>
            <person name="Piumi F."/>
            <person name="Punt P.J."/>
            <person name="Ram A.F."/>
            <person name="Ramon A."/>
            <person name="Rauscher S."/>
            <person name="Record E."/>
            <person name="Riano-Pachon D.M."/>
            <person name="Robert V."/>
            <person name="Roehrig J."/>
            <person name="Ruller R."/>
            <person name="Salamov A."/>
            <person name="Salih N.S."/>
            <person name="Samson R.A."/>
            <person name="Sandor E."/>
            <person name="Sanguinetti M."/>
            <person name="Schuetze T."/>
            <person name="Sepcic K."/>
            <person name="Shelest E."/>
            <person name="Sherlock G."/>
            <person name="Sophianopoulou V."/>
            <person name="Squina F.M."/>
            <person name="Sun H."/>
            <person name="Susca A."/>
            <person name="Todd R.B."/>
            <person name="Tsang A."/>
            <person name="Unkles S.E."/>
            <person name="van de Wiele N."/>
            <person name="van Rossen-Uffink D."/>
            <person name="Oliveira J.V."/>
            <person name="Vesth T.C."/>
            <person name="Visser J."/>
            <person name="Yu J.-H."/>
            <person name="Zhou M."/>
            <person name="Andersen M.R."/>
            <person name="Archer D.B."/>
            <person name="Baker S.E."/>
            <person name="Benoit I."/>
            <person name="Brakhage A.A."/>
            <person name="Braus G.H."/>
            <person name="Fischer R."/>
            <person name="Frisvad J.C."/>
            <person name="Goldman G.H."/>
            <person name="Houbraken J."/>
            <person name="Oakley B."/>
            <person name="Pocsi I."/>
            <person name="Scazzocchio C."/>
            <person name="Seiboth B."/>
            <person name="vanKuyk P.A."/>
            <person name="Wortman J."/>
            <person name="Dyer P.S."/>
            <person name="Grigoriev I.V."/>
        </authorList>
    </citation>
    <scope>NUCLEOTIDE SEQUENCE [LARGE SCALE GENOMIC DNA]</scope>
    <source>
        <strain evidence="3">ITEM 5010</strain>
    </source>
</reference>
<organism evidence="2 3">
    <name type="scientific">Aspergillus carbonarius (strain ITEM 5010)</name>
    <dbReference type="NCBI Taxonomy" id="602072"/>
    <lineage>
        <taxon>Eukaryota</taxon>
        <taxon>Fungi</taxon>
        <taxon>Dikarya</taxon>
        <taxon>Ascomycota</taxon>
        <taxon>Pezizomycotina</taxon>
        <taxon>Eurotiomycetes</taxon>
        <taxon>Eurotiomycetidae</taxon>
        <taxon>Eurotiales</taxon>
        <taxon>Aspergillaceae</taxon>
        <taxon>Aspergillus</taxon>
        <taxon>Aspergillus subgen. Circumdati</taxon>
    </lineage>
</organism>
<evidence type="ECO:0000313" key="2">
    <source>
        <dbReference type="EMBL" id="OOF90584.1"/>
    </source>
</evidence>
<evidence type="ECO:0000256" key="1">
    <source>
        <dbReference type="SAM" id="MobiDB-lite"/>
    </source>
</evidence>
<dbReference type="VEuPathDB" id="FungiDB:ASPCADRAFT_10495"/>
<gene>
    <name evidence="2" type="ORF">ASPCADRAFT_10495</name>
</gene>
<name>A0A1R3R7W8_ASPC5</name>
<feature type="region of interest" description="Disordered" evidence="1">
    <location>
        <begin position="1"/>
        <end position="24"/>
    </location>
</feature>
<dbReference type="AlphaFoldDB" id="A0A1R3R7W8"/>
<protein>
    <submittedName>
        <fullName evidence="2">Uncharacterized protein</fullName>
    </submittedName>
</protein>
<sequence>MTLPDNTVIPNTGASRGKSHRHRQPTIKGLMDVDHIDMVMANAGGAGAKGIIPLDVASPEIVTGCVYREGSRSIGPVPGCQASVGEGSSSQVGVCEQCCGFDWST</sequence>
<dbReference type="Proteomes" id="UP000188318">
    <property type="component" value="Unassembled WGS sequence"/>
</dbReference>
<proteinExistence type="predicted"/>
<keyword evidence="3" id="KW-1185">Reference proteome</keyword>